<feature type="region of interest" description="Disordered" evidence="6">
    <location>
        <begin position="1"/>
        <end position="25"/>
    </location>
</feature>
<keyword evidence="3" id="KW-0238">DNA-binding</keyword>
<dbReference type="PROSITE" id="PS50888">
    <property type="entry name" value="BHLH"/>
    <property type="match status" value="1"/>
</dbReference>
<feature type="compositionally biased region" description="Basic and acidic residues" evidence="6">
    <location>
        <begin position="69"/>
        <end position="82"/>
    </location>
</feature>
<feature type="compositionally biased region" description="Polar residues" evidence="6">
    <location>
        <begin position="8"/>
        <end position="18"/>
    </location>
</feature>
<dbReference type="GO" id="GO:0000981">
    <property type="term" value="F:DNA-binding transcription factor activity, RNA polymerase II-specific"/>
    <property type="evidence" value="ECO:0007669"/>
    <property type="project" value="TreeGrafter"/>
</dbReference>
<dbReference type="GO" id="GO:0000978">
    <property type="term" value="F:RNA polymerase II cis-regulatory region sequence-specific DNA binding"/>
    <property type="evidence" value="ECO:0007669"/>
    <property type="project" value="TreeGrafter"/>
</dbReference>
<feature type="non-terminal residue" evidence="8">
    <location>
        <position position="1"/>
    </location>
</feature>
<evidence type="ECO:0000256" key="5">
    <source>
        <dbReference type="ARBA" id="ARBA00023242"/>
    </source>
</evidence>
<comment type="subcellular location">
    <subcellularLocation>
        <location evidence="1">Nucleus</location>
    </subcellularLocation>
</comment>
<dbReference type="SUPFAM" id="SSF47459">
    <property type="entry name" value="HLH, helix-loop-helix DNA-binding domain"/>
    <property type="match status" value="1"/>
</dbReference>
<dbReference type="PANTHER" id="PTHR15741:SF27">
    <property type="entry name" value="TRANSCRIPTION FACTOR AP-4"/>
    <property type="match status" value="1"/>
</dbReference>
<dbReference type="Proteomes" id="UP000250043">
    <property type="component" value="Unassembled WGS sequence"/>
</dbReference>
<accession>A0A8E2DRL2</accession>
<feature type="region of interest" description="Disordered" evidence="6">
    <location>
        <begin position="139"/>
        <end position="162"/>
    </location>
</feature>
<keyword evidence="4" id="KW-0804">Transcription</keyword>
<dbReference type="AlphaFoldDB" id="A0A8E2DRL2"/>
<dbReference type="Gene3D" id="4.10.280.10">
    <property type="entry name" value="Helix-loop-helix DNA-binding domain"/>
    <property type="match status" value="1"/>
</dbReference>
<evidence type="ECO:0000259" key="7">
    <source>
        <dbReference type="PROSITE" id="PS50888"/>
    </source>
</evidence>
<evidence type="ECO:0000256" key="6">
    <source>
        <dbReference type="SAM" id="MobiDB-lite"/>
    </source>
</evidence>
<dbReference type="InterPro" id="IPR052207">
    <property type="entry name" value="Max-like/E-box_TFs"/>
</dbReference>
<dbReference type="InterPro" id="IPR036638">
    <property type="entry name" value="HLH_DNA-bd_sf"/>
</dbReference>
<feature type="compositionally biased region" description="Acidic residues" evidence="6">
    <location>
        <begin position="152"/>
        <end position="162"/>
    </location>
</feature>
<dbReference type="GO" id="GO:0046983">
    <property type="term" value="F:protein dimerization activity"/>
    <property type="evidence" value="ECO:0007669"/>
    <property type="project" value="InterPro"/>
</dbReference>
<evidence type="ECO:0000256" key="4">
    <source>
        <dbReference type="ARBA" id="ARBA00023163"/>
    </source>
</evidence>
<evidence type="ECO:0000313" key="9">
    <source>
        <dbReference type="Proteomes" id="UP000250043"/>
    </source>
</evidence>
<dbReference type="OrthoDB" id="5778525at2759"/>
<evidence type="ECO:0000313" key="8">
    <source>
        <dbReference type="EMBL" id="OCH94392.1"/>
    </source>
</evidence>
<keyword evidence="2" id="KW-0805">Transcription regulation</keyword>
<proteinExistence type="predicted"/>
<feature type="non-terminal residue" evidence="8">
    <location>
        <position position="162"/>
    </location>
</feature>
<organism evidence="8 9">
    <name type="scientific">Obba rivulosa</name>
    <dbReference type="NCBI Taxonomy" id="1052685"/>
    <lineage>
        <taxon>Eukaryota</taxon>
        <taxon>Fungi</taxon>
        <taxon>Dikarya</taxon>
        <taxon>Basidiomycota</taxon>
        <taxon>Agaricomycotina</taxon>
        <taxon>Agaricomycetes</taxon>
        <taxon>Polyporales</taxon>
        <taxon>Gelatoporiaceae</taxon>
        <taxon>Obba</taxon>
    </lineage>
</organism>
<gene>
    <name evidence="8" type="ORF">OBBRIDRAFT_714408</name>
</gene>
<dbReference type="Pfam" id="PF00010">
    <property type="entry name" value="HLH"/>
    <property type="match status" value="1"/>
</dbReference>
<dbReference type="GO" id="GO:0005634">
    <property type="term" value="C:nucleus"/>
    <property type="evidence" value="ECO:0007669"/>
    <property type="project" value="UniProtKB-SubCell"/>
</dbReference>
<name>A0A8E2DRL2_9APHY</name>
<keyword evidence="5" id="KW-0539">Nucleus</keyword>
<reference evidence="8 9" key="1">
    <citation type="submission" date="2016-07" db="EMBL/GenBank/DDBJ databases">
        <title>Draft genome of the white-rot fungus Obba rivulosa 3A-2.</title>
        <authorList>
            <consortium name="DOE Joint Genome Institute"/>
            <person name="Miettinen O."/>
            <person name="Riley R."/>
            <person name="Acob R."/>
            <person name="Barry K."/>
            <person name="Cullen D."/>
            <person name="De Vries R."/>
            <person name="Hainaut M."/>
            <person name="Hatakka A."/>
            <person name="Henrissat B."/>
            <person name="Hilden K."/>
            <person name="Kuo R."/>
            <person name="Labutti K."/>
            <person name="Lipzen A."/>
            <person name="Makela M.R."/>
            <person name="Sandor L."/>
            <person name="Spatafora J.W."/>
            <person name="Grigoriev I.V."/>
            <person name="Hibbett D.S."/>
        </authorList>
    </citation>
    <scope>NUCLEOTIDE SEQUENCE [LARGE SCALE GENOMIC DNA]</scope>
    <source>
        <strain evidence="8 9">3A-2</strain>
    </source>
</reference>
<keyword evidence="9" id="KW-1185">Reference proteome</keyword>
<feature type="domain" description="BHLH" evidence="7">
    <location>
        <begin position="11"/>
        <end position="99"/>
    </location>
</feature>
<protein>
    <recommendedName>
        <fullName evidence="7">BHLH domain-containing protein</fullName>
    </recommendedName>
</protein>
<evidence type="ECO:0000256" key="1">
    <source>
        <dbReference type="ARBA" id="ARBA00004123"/>
    </source>
</evidence>
<dbReference type="EMBL" id="KV722344">
    <property type="protein sequence ID" value="OCH94392.1"/>
    <property type="molecule type" value="Genomic_DNA"/>
</dbReference>
<sequence>PSKPALLSPSQKRANHIQSEQKRRANIRRGYEALCDAVPALREAIRQEDAASTAAADAKGGKGRKRKGKAAEDDKPDGRAGPRSENVVLQKTIDHIRALLADRSTLVTRLNYARSTLARGHPALSVSPQHVDEHGVPLWDREWKGGTGATDDMNEDGEGDAE</sequence>
<evidence type="ECO:0000256" key="2">
    <source>
        <dbReference type="ARBA" id="ARBA00023015"/>
    </source>
</evidence>
<feature type="region of interest" description="Disordered" evidence="6">
    <location>
        <begin position="47"/>
        <end position="86"/>
    </location>
</feature>
<dbReference type="PANTHER" id="PTHR15741">
    <property type="entry name" value="BASIC HELIX-LOOP-HELIX ZIP TRANSCRIPTION FACTOR"/>
    <property type="match status" value="1"/>
</dbReference>
<dbReference type="InterPro" id="IPR011598">
    <property type="entry name" value="bHLH_dom"/>
</dbReference>
<evidence type="ECO:0000256" key="3">
    <source>
        <dbReference type="ARBA" id="ARBA00023125"/>
    </source>
</evidence>